<dbReference type="AlphaFoldDB" id="A0AA41V533"/>
<reference evidence="9" key="1">
    <citation type="submission" date="2022-03" db="EMBL/GenBank/DDBJ databases">
        <title>A functionally conserved STORR gene fusion in Papaver species that diverged 16.8 million years ago.</title>
        <authorList>
            <person name="Catania T."/>
        </authorList>
    </citation>
    <scope>NUCLEOTIDE SEQUENCE</scope>
    <source>
        <strain evidence="9">S-191538</strain>
    </source>
</reference>
<dbReference type="Gene3D" id="1.20.144.10">
    <property type="entry name" value="Phosphatidic acid phosphatase type 2/haloperoxidase"/>
    <property type="match status" value="1"/>
</dbReference>
<dbReference type="Proteomes" id="UP001177140">
    <property type="component" value="Unassembled WGS sequence"/>
</dbReference>
<feature type="transmembrane region" description="Helical" evidence="7">
    <location>
        <begin position="65"/>
        <end position="87"/>
    </location>
</feature>
<dbReference type="EMBL" id="JAJJMA010111961">
    <property type="protein sequence ID" value="MCL7031414.1"/>
    <property type="molecule type" value="Genomic_DNA"/>
</dbReference>
<comment type="caution">
    <text evidence="9">The sequence shown here is derived from an EMBL/GenBank/DDBJ whole genome shotgun (WGS) entry which is preliminary data.</text>
</comment>
<keyword evidence="3 7" id="KW-0812">Transmembrane</keyword>
<accession>A0AA41V533</accession>
<protein>
    <recommendedName>
        <fullName evidence="8">Phosphatidic acid phosphatase type 2/haloperoxidase domain-containing protein</fullName>
    </recommendedName>
</protein>
<feature type="transmembrane region" description="Helical" evidence="7">
    <location>
        <begin position="99"/>
        <end position="116"/>
    </location>
</feature>
<organism evidence="9 10">
    <name type="scientific">Papaver nudicaule</name>
    <name type="common">Iceland poppy</name>
    <dbReference type="NCBI Taxonomy" id="74823"/>
    <lineage>
        <taxon>Eukaryota</taxon>
        <taxon>Viridiplantae</taxon>
        <taxon>Streptophyta</taxon>
        <taxon>Embryophyta</taxon>
        <taxon>Tracheophyta</taxon>
        <taxon>Spermatophyta</taxon>
        <taxon>Magnoliopsida</taxon>
        <taxon>Ranunculales</taxon>
        <taxon>Papaveraceae</taxon>
        <taxon>Papaveroideae</taxon>
        <taxon>Papaver</taxon>
    </lineage>
</organism>
<evidence type="ECO:0000256" key="5">
    <source>
        <dbReference type="ARBA" id="ARBA00022989"/>
    </source>
</evidence>
<evidence type="ECO:0000256" key="6">
    <source>
        <dbReference type="ARBA" id="ARBA00023136"/>
    </source>
</evidence>
<evidence type="ECO:0000256" key="2">
    <source>
        <dbReference type="ARBA" id="ARBA00008816"/>
    </source>
</evidence>
<feature type="transmembrane region" description="Helical" evidence="7">
    <location>
        <begin position="220"/>
        <end position="240"/>
    </location>
</feature>
<dbReference type="GO" id="GO:0016020">
    <property type="term" value="C:membrane"/>
    <property type="evidence" value="ECO:0007669"/>
    <property type="project" value="UniProtKB-SubCell"/>
</dbReference>
<dbReference type="PANTHER" id="PTHR10165">
    <property type="entry name" value="LIPID PHOSPHATE PHOSPHATASE"/>
    <property type="match status" value="1"/>
</dbReference>
<dbReference type="CDD" id="cd03390">
    <property type="entry name" value="PAP2_containing_1_like"/>
    <property type="match status" value="1"/>
</dbReference>
<dbReference type="InterPro" id="IPR036938">
    <property type="entry name" value="PAP2/HPO_sf"/>
</dbReference>
<feature type="domain" description="Phosphatidic acid phosphatase type 2/haloperoxidase" evidence="8">
    <location>
        <begin position="97"/>
        <end position="239"/>
    </location>
</feature>
<feature type="transmembrane region" description="Helical" evidence="7">
    <location>
        <begin position="25"/>
        <end position="45"/>
    </location>
</feature>
<dbReference type="InterPro" id="IPR043216">
    <property type="entry name" value="PAP-like"/>
</dbReference>
<dbReference type="SUPFAM" id="SSF48317">
    <property type="entry name" value="Acid phosphatase/Vanadium-dependent haloperoxidase"/>
    <property type="match status" value="1"/>
</dbReference>
<dbReference type="PANTHER" id="PTHR10165:SF203">
    <property type="entry name" value="LIPID PHOSPHATE PHOSPHATASE 3, CHLOROPLASTIC-RELATED"/>
    <property type="match status" value="1"/>
</dbReference>
<evidence type="ECO:0000256" key="4">
    <source>
        <dbReference type="ARBA" id="ARBA00022801"/>
    </source>
</evidence>
<keyword evidence="10" id="KW-1185">Reference proteome</keyword>
<dbReference type="InterPro" id="IPR000326">
    <property type="entry name" value="PAP2/HPO"/>
</dbReference>
<evidence type="ECO:0000313" key="10">
    <source>
        <dbReference type="Proteomes" id="UP001177140"/>
    </source>
</evidence>
<proteinExistence type="inferred from homology"/>
<evidence type="ECO:0000313" key="9">
    <source>
        <dbReference type="EMBL" id="MCL7031414.1"/>
    </source>
</evidence>
<dbReference type="FunFam" id="1.20.144.10:FF:000001">
    <property type="entry name" value="Lipid phosphate phosphatase 2"/>
    <property type="match status" value="1"/>
</dbReference>
<dbReference type="SMART" id="SM00014">
    <property type="entry name" value="acidPPc"/>
    <property type="match status" value="1"/>
</dbReference>
<evidence type="ECO:0000259" key="8">
    <source>
        <dbReference type="SMART" id="SM00014"/>
    </source>
</evidence>
<dbReference type="GO" id="GO:0006644">
    <property type="term" value="P:phospholipid metabolic process"/>
    <property type="evidence" value="ECO:0007669"/>
    <property type="project" value="InterPro"/>
</dbReference>
<evidence type="ECO:0000256" key="1">
    <source>
        <dbReference type="ARBA" id="ARBA00004141"/>
    </source>
</evidence>
<sequence length="297" mass="34078">MDTHGNVHTLKSHGARVARKHMYDWIILVLLMVMYLGIYLIHPFHRYIGRHMMDDLRFPVKDVTVKFWVVPLYAAGLPIITLLAFYYKRRDVYDLHHGTLALLFTLITTGVLTEAIKNATGRPRPHFFWHCFPDGRDVYDAVGDVICHGNEKLVRESYKSFPSGHTSWSFAGLGFLSLYLAGKIKAFDQRGHIAKRCVVLLPLVLAFGVGVTLVDDYWHHWIDVFAGAILGLMAATFYYLQFFPPPYHAQCWGPYAYFRMLEQLRNTNGAQVEPQSEQINTTLDESRALDELEAGKR</sequence>
<feature type="transmembrane region" description="Helical" evidence="7">
    <location>
        <begin position="165"/>
        <end position="181"/>
    </location>
</feature>
<dbReference type="Pfam" id="PF01569">
    <property type="entry name" value="PAP2"/>
    <property type="match status" value="1"/>
</dbReference>
<evidence type="ECO:0000256" key="7">
    <source>
        <dbReference type="SAM" id="Phobius"/>
    </source>
</evidence>
<comment type="similarity">
    <text evidence="2">Belongs to the PA-phosphatase related phosphoesterase family.</text>
</comment>
<feature type="transmembrane region" description="Helical" evidence="7">
    <location>
        <begin position="193"/>
        <end position="214"/>
    </location>
</feature>
<dbReference type="GO" id="GO:0046839">
    <property type="term" value="P:phospholipid dephosphorylation"/>
    <property type="evidence" value="ECO:0007669"/>
    <property type="project" value="TreeGrafter"/>
</dbReference>
<dbReference type="GO" id="GO:0008195">
    <property type="term" value="F:phosphatidate phosphatase activity"/>
    <property type="evidence" value="ECO:0007669"/>
    <property type="project" value="TreeGrafter"/>
</dbReference>
<keyword evidence="5 7" id="KW-1133">Transmembrane helix</keyword>
<evidence type="ECO:0000256" key="3">
    <source>
        <dbReference type="ARBA" id="ARBA00022692"/>
    </source>
</evidence>
<name>A0AA41V533_PAPNU</name>
<comment type="subcellular location">
    <subcellularLocation>
        <location evidence="1">Membrane</location>
        <topology evidence="1">Multi-pass membrane protein</topology>
    </subcellularLocation>
</comment>
<keyword evidence="4" id="KW-0378">Hydrolase</keyword>
<gene>
    <name evidence="9" type="ORF">MKW94_021675</name>
</gene>
<keyword evidence="6 7" id="KW-0472">Membrane</keyword>